<dbReference type="Pfam" id="PF00122">
    <property type="entry name" value="E1-E2_ATPase"/>
    <property type="match status" value="1"/>
</dbReference>
<evidence type="ECO:0000313" key="17">
    <source>
        <dbReference type="Proteomes" id="UP001057877"/>
    </source>
</evidence>
<keyword evidence="3" id="KW-0813">Transport</keyword>
<evidence type="ECO:0000259" key="15">
    <source>
        <dbReference type="Pfam" id="PF00122"/>
    </source>
</evidence>
<dbReference type="PRINTS" id="PR00941">
    <property type="entry name" value="CDATPASE"/>
</dbReference>
<dbReference type="InterPro" id="IPR044492">
    <property type="entry name" value="P_typ_ATPase_HD_dom"/>
</dbReference>
<dbReference type="RefSeq" id="WP_258384097.1">
    <property type="nucleotide sequence ID" value="NZ_CP091430.1"/>
</dbReference>
<dbReference type="InterPro" id="IPR051949">
    <property type="entry name" value="Cation_Transport_ATPase"/>
</dbReference>
<evidence type="ECO:0000256" key="14">
    <source>
        <dbReference type="RuleBase" id="RU362081"/>
    </source>
</evidence>
<dbReference type="InterPro" id="IPR018303">
    <property type="entry name" value="ATPase_P-typ_P_site"/>
</dbReference>
<organism evidence="16 17">
    <name type="scientific">Paenibacillus spongiae</name>
    <dbReference type="NCBI Taxonomy" id="2909671"/>
    <lineage>
        <taxon>Bacteria</taxon>
        <taxon>Bacillati</taxon>
        <taxon>Bacillota</taxon>
        <taxon>Bacilli</taxon>
        <taxon>Bacillales</taxon>
        <taxon>Paenibacillaceae</taxon>
        <taxon>Paenibacillus</taxon>
    </lineage>
</organism>
<dbReference type="NCBIfam" id="TIGR01525">
    <property type="entry name" value="ATPase-IB_hvy"/>
    <property type="match status" value="1"/>
</dbReference>
<keyword evidence="14" id="KW-1003">Cell membrane</keyword>
<evidence type="ECO:0000256" key="3">
    <source>
        <dbReference type="ARBA" id="ARBA00022448"/>
    </source>
</evidence>
<dbReference type="SUPFAM" id="SSF81653">
    <property type="entry name" value="Calcium ATPase, transduction domain A"/>
    <property type="match status" value="1"/>
</dbReference>
<dbReference type="SUPFAM" id="SSF81665">
    <property type="entry name" value="Calcium ATPase, transmembrane domain M"/>
    <property type="match status" value="1"/>
</dbReference>
<evidence type="ECO:0000256" key="5">
    <source>
        <dbReference type="ARBA" id="ARBA00022692"/>
    </source>
</evidence>
<dbReference type="SFLD" id="SFLDG00002">
    <property type="entry name" value="C1.7:_P-type_atpase_like"/>
    <property type="match status" value="1"/>
</dbReference>
<keyword evidence="8 14" id="KW-0067">ATP-binding</keyword>
<dbReference type="Gene3D" id="3.40.1110.10">
    <property type="entry name" value="Calcium-transporting ATPase, cytoplasmic domain N"/>
    <property type="match status" value="1"/>
</dbReference>
<feature type="transmembrane region" description="Helical" evidence="14">
    <location>
        <begin position="117"/>
        <end position="134"/>
    </location>
</feature>
<dbReference type="InterPro" id="IPR036412">
    <property type="entry name" value="HAD-like_sf"/>
</dbReference>
<dbReference type="InterPro" id="IPR023298">
    <property type="entry name" value="ATPase_P-typ_TM_dom_sf"/>
</dbReference>
<dbReference type="SFLD" id="SFLDF00027">
    <property type="entry name" value="p-type_atpase"/>
    <property type="match status" value="1"/>
</dbReference>
<dbReference type="InterPro" id="IPR027256">
    <property type="entry name" value="P-typ_ATPase_IB"/>
</dbReference>
<feature type="transmembrane region" description="Helical" evidence="14">
    <location>
        <begin position="630"/>
        <end position="648"/>
    </location>
</feature>
<gene>
    <name evidence="16" type="primary">cadA</name>
    <name evidence="16" type="ORF">L1F29_21445</name>
</gene>
<dbReference type="Proteomes" id="UP001057877">
    <property type="component" value="Chromosome"/>
</dbReference>
<protein>
    <submittedName>
        <fullName evidence="16">Cadmium-translocating P-type ATPase</fullName>
    </submittedName>
</protein>
<accession>A0ABY5S2V8</accession>
<dbReference type="InterPro" id="IPR008250">
    <property type="entry name" value="ATPase_P-typ_transduc_dom_A_sf"/>
</dbReference>
<keyword evidence="12" id="KW-0406">Ion transport</keyword>
<dbReference type="PANTHER" id="PTHR43079:SF1">
    <property type="entry name" value="CADMIUM_ZINC-TRANSPORTING ATPASE HMA1, CHLOROPLASTIC-RELATED"/>
    <property type="match status" value="1"/>
</dbReference>
<dbReference type="InterPro" id="IPR023214">
    <property type="entry name" value="HAD_sf"/>
</dbReference>
<dbReference type="Gene3D" id="2.70.150.10">
    <property type="entry name" value="Calcium-transporting ATPase, cytoplasmic transduction domain A"/>
    <property type="match status" value="1"/>
</dbReference>
<evidence type="ECO:0000256" key="11">
    <source>
        <dbReference type="ARBA" id="ARBA00022989"/>
    </source>
</evidence>
<comment type="subcellular location">
    <subcellularLocation>
        <location evidence="14">Cell membrane</location>
    </subcellularLocation>
    <subcellularLocation>
        <location evidence="1">Membrane</location>
        <topology evidence="1">Multi-pass membrane protein</topology>
    </subcellularLocation>
</comment>
<evidence type="ECO:0000256" key="12">
    <source>
        <dbReference type="ARBA" id="ARBA00023065"/>
    </source>
</evidence>
<evidence type="ECO:0000313" key="16">
    <source>
        <dbReference type="EMBL" id="UVI28009.1"/>
    </source>
</evidence>
<keyword evidence="13 14" id="KW-0472">Membrane</keyword>
<dbReference type="InterPro" id="IPR001757">
    <property type="entry name" value="P_typ_ATPase"/>
</dbReference>
<dbReference type="PANTHER" id="PTHR43079">
    <property type="entry name" value="PROBABLE CADMIUM/ZINC-TRANSPORTING ATPASE HMA1"/>
    <property type="match status" value="1"/>
</dbReference>
<keyword evidence="17" id="KW-1185">Reference proteome</keyword>
<feature type="domain" description="P-type ATPase A" evidence="15">
    <location>
        <begin position="145"/>
        <end position="246"/>
    </location>
</feature>
<comment type="similarity">
    <text evidence="2 14">Belongs to the cation transport ATPase (P-type) (TC 3.A.3) family. Type IB subfamily.</text>
</comment>
<dbReference type="InterPro" id="IPR023299">
    <property type="entry name" value="ATPase_P-typ_cyto_dom_N"/>
</dbReference>
<keyword evidence="5 14" id="KW-0812">Transmembrane</keyword>
<keyword evidence="9" id="KW-0460">Magnesium</keyword>
<keyword evidence="4" id="KW-0597">Phosphoprotein</keyword>
<evidence type="ECO:0000256" key="4">
    <source>
        <dbReference type="ARBA" id="ARBA00022553"/>
    </source>
</evidence>
<keyword evidence="10" id="KW-1278">Translocase</keyword>
<reference evidence="16" key="1">
    <citation type="submission" date="2022-01" db="EMBL/GenBank/DDBJ databases">
        <title>Paenibacillus spongiae sp. nov., isolated from marine sponge.</title>
        <authorList>
            <person name="Li Z."/>
            <person name="Zhang M."/>
        </authorList>
    </citation>
    <scope>NUCLEOTIDE SEQUENCE</scope>
    <source>
        <strain evidence="16">PHS-Z3</strain>
    </source>
</reference>
<evidence type="ECO:0000256" key="10">
    <source>
        <dbReference type="ARBA" id="ARBA00022967"/>
    </source>
</evidence>
<dbReference type="SFLD" id="SFLDS00003">
    <property type="entry name" value="Haloacid_Dehalogenase"/>
    <property type="match status" value="1"/>
</dbReference>
<keyword evidence="7 14" id="KW-0547">Nucleotide-binding</keyword>
<dbReference type="CDD" id="cd07551">
    <property type="entry name" value="P-type_ATPase_HM_ZosA_PfeT-like"/>
    <property type="match status" value="1"/>
</dbReference>
<proteinExistence type="inferred from homology"/>
<sequence>MAMISAMQTTEAKVGDKEIPETGGSLPGKLKDTFSRYGEGIAALMSGIIIAAAWSINDISYTWSVILYSCAFLIGGFAKAKEGLQTLIYERDLDVNLLMLVAAIGAASIGYWTEGAVLIFIFSLSGALETYTMDRSRRDISALMEMKPETAVVYQDGIETVVSINELKVGDRVIVKPGESIPADGVVVEGYSAVNQASITGESIPVDKDAGSEVFAGTLNGQGALFIEVSRPGESTLFAKIIRLVQEAQSEKPVSQLFMERFERIYARAIIFISMLLIVLPPVVMGWSWEETFYKAMVFLVVASPCALVASIMPAMLSAISSSARKGLLFKGGAHLENLARTKVIAFDKTGTLTTGQPAVTDSIPLQGYSEHEMLQIAASLESLSEHPLAQAIVDKAKELGVRLDRPKEFTARTGWGLEAQLAGETWKIGKPSFLEACHHTDELTQIIHRLEEEGKTVTVLHHSKGAVGIIALRDSIRADAKQAIASLKKQGVLVAMLTGDQRKTAETIAREAGIDMVYAELLPEDKVNIVKELKGKYGHVAMVGDGVNDAPALATATVGIAMGAAGSDAALETANLVLLKDDIGRIADAIALGKRTAKIVKQNIIFAISVITLLIAANFIEGIALPLGVIGHEGSTILVILNGLRLLRQPNKTRTNTAI</sequence>
<name>A0ABY5S2V8_9BACL</name>
<feature type="transmembrane region" description="Helical" evidence="14">
    <location>
        <begin position="296"/>
        <end position="320"/>
    </location>
</feature>
<dbReference type="NCBIfam" id="TIGR01512">
    <property type="entry name" value="ATPase-IB2_Cd"/>
    <property type="match status" value="1"/>
</dbReference>
<evidence type="ECO:0000256" key="9">
    <source>
        <dbReference type="ARBA" id="ARBA00022842"/>
    </source>
</evidence>
<feature type="transmembrane region" description="Helical" evidence="14">
    <location>
        <begin position="265"/>
        <end position="284"/>
    </location>
</feature>
<dbReference type="InterPro" id="IPR059000">
    <property type="entry name" value="ATPase_P-type_domA"/>
</dbReference>
<dbReference type="PROSITE" id="PS00154">
    <property type="entry name" value="ATPASE_E1_E2"/>
    <property type="match status" value="1"/>
</dbReference>
<evidence type="ECO:0000256" key="13">
    <source>
        <dbReference type="ARBA" id="ARBA00023136"/>
    </source>
</evidence>
<dbReference type="NCBIfam" id="TIGR01494">
    <property type="entry name" value="ATPase_P-type"/>
    <property type="match status" value="1"/>
</dbReference>
<evidence type="ECO:0000256" key="6">
    <source>
        <dbReference type="ARBA" id="ARBA00022723"/>
    </source>
</evidence>
<evidence type="ECO:0000256" key="1">
    <source>
        <dbReference type="ARBA" id="ARBA00004141"/>
    </source>
</evidence>
<dbReference type="Pfam" id="PF00702">
    <property type="entry name" value="Hydrolase"/>
    <property type="match status" value="1"/>
</dbReference>
<keyword evidence="6 14" id="KW-0479">Metal-binding</keyword>
<dbReference type="EMBL" id="CP091430">
    <property type="protein sequence ID" value="UVI28009.1"/>
    <property type="molecule type" value="Genomic_DNA"/>
</dbReference>
<feature type="transmembrane region" description="Helical" evidence="14">
    <location>
        <begin position="62"/>
        <end position="81"/>
    </location>
</feature>
<feature type="transmembrane region" description="Helical" evidence="14">
    <location>
        <begin position="605"/>
        <end position="624"/>
    </location>
</feature>
<evidence type="ECO:0000256" key="8">
    <source>
        <dbReference type="ARBA" id="ARBA00022840"/>
    </source>
</evidence>
<dbReference type="SUPFAM" id="SSF56784">
    <property type="entry name" value="HAD-like"/>
    <property type="match status" value="1"/>
</dbReference>
<evidence type="ECO:0000256" key="2">
    <source>
        <dbReference type="ARBA" id="ARBA00006024"/>
    </source>
</evidence>
<dbReference type="Gene3D" id="3.40.50.1000">
    <property type="entry name" value="HAD superfamily/HAD-like"/>
    <property type="match status" value="1"/>
</dbReference>
<evidence type="ECO:0000256" key="7">
    <source>
        <dbReference type="ARBA" id="ARBA00022741"/>
    </source>
</evidence>
<dbReference type="PRINTS" id="PR00119">
    <property type="entry name" value="CATATPASE"/>
</dbReference>
<keyword evidence="11 14" id="KW-1133">Transmembrane helix</keyword>